<dbReference type="EnsemblPlants" id="Zm00001eb364800_T001">
    <property type="protein sequence ID" value="Zm00001eb364800_P001"/>
    <property type="gene ID" value="Zm00001eb364800"/>
</dbReference>
<reference evidence="3" key="3">
    <citation type="submission" date="2021-05" db="UniProtKB">
        <authorList>
            <consortium name="EnsemblPlants"/>
        </authorList>
    </citation>
    <scope>IDENTIFICATION</scope>
    <source>
        <strain evidence="3">cv. B73</strain>
    </source>
</reference>
<organism evidence="3 4">
    <name type="scientific">Zea mays</name>
    <name type="common">Maize</name>
    <dbReference type="NCBI Taxonomy" id="4577"/>
    <lineage>
        <taxon>Eukaryota</taxon>
        <taxon>Viridiplantae</taxon>
        <taxon>Streptophyta</taxon>
        <taxon>Embryophyta</taxon>
        <taxon>Tracheophyta</taxon>
        <taxon>Spermatophyta</taxon>
        <taxon>Magnoliopsida</taxon>
        <taxon>Liliopsida</taxon>
        <taxon>Poales</taxon>
        <taxon>Poaceae</taxon>
        <taxon>PACMAD clade</taxon>
        <taxon>Panicoideae</taxon>
        <taxon>Andropogonodae</taxon>
        <taxon>Andropogoneae</taxon>
        <taxon>Tripsacinae</taxon>
        <taxon>Zea</taxon>
    </lineage>
</organism>
<protein>
    <recommendedName>
        <fullName evidence="5">Selenium-binding protein 2</fullName>
    </recommendedName>
</protein>
<sequence>MARAAVDAPPANGGTCCHATKGLGYATSLEAMEKGPREKLVYITCVYNGTGINKLDYLATMDLDPDSPTYSQVIHRLSVTHIGDELHHSGWNSCSSCHATDPRAPSLHNVFEYKDIAEKTGLGFPHTSHCLASGDIMISCLGDKEGNTTGNGFLLLDSEFNVKGRQYNIEDPAKPFLAGQVWVGGLLPKGGDVVYVTDDSQEEQYNVPQVKVTSLQTF</sequence>
<name>A0A804QWX1_MAIZE</name>
<dbReference type="PANTHER" id="PTHR23300">
    <property type="entry name" value="METHANETHIOL OXIDASE"/>
    <property type="match status" value="1"/>
</dbReference>
<evidence type="ECO:0008006" key="5">
    <source>
        <dbReference type="Google" id="ProtNLM"/>
    </source>
</evidence>
<dbReference type="Pfam" id="PF05694">
    <property type="entry name" value="SBP56"/>
    <property type="match status" value="2"/>
</dbReference>
<comment type="similarity">
    <text evidence="1">Belongs to the selenium-binding protein family.</text>
</comment>
<dbReference type="GO" id="GO:0008430">
    <property type="term" value="F:selenium binding"/>
    <property type="evidence" value="ECO:0007669"/>
    <property type="project" value="InterPro"/>
</dbReference>
<dbReference type="PANTHER" id="PTHR23300:SF0">
    <property type="entry name" value="METHANETHIOL OXIDASE"/>
    <property type="match status" value="1"/>
</dbReference>
<evidence type="ECO:0000313" key="4">
    <source>
        <dbReference type="Proteomes" id="UP000007305"/>
    </source>
</evidence>
<proteinExistence type="inferred from homology"/>
<dbReference type="Proteomes" id="UP000007305">
    <property type="component" value="Chromosome 8"/>
</dbReference>
<keyword evidence="4" id="KW-1185">Reference proteome</keyword>
<dbReference type="InterPro" id="IPR008826">
    <property type="entry name" value="Se-bd"/>
</dbReference>
<keyword evidence="2" id="KW-0711">Selenium</keyword>
<reference evidence="4" key="1">
    <citation type="journal article" date="2009" name="Science">
        <title>The B73 maize genome: complexity, diversity, and dynamics.</title>
        <authorList>
            <person name="Schnable P.S."/>
            <person name="Ware D."/>
            <person name="Fulton R.S."/>
            <person name="Stein J.C."/>
            <person name="Wei F."/>
            <person name="Pasternak S."/>
            <person name="Liang C."/>
            <person name="Zhang J."/>
            <person name="Fulton L."/>
            <person name="Graves T.A."/>
            <person name="Minx P."/>
            <person name="Reily A.D."/>
            <person name="Courtney L."/>
            <person name="Kruchowski S.S."/>
            <person name="Tomlinson C."/>
            <person name="Strong C."/>
            <person name="Delehaunty K."/>
            <person name="Fronick C."/>
            <person name="Courtney B."/>
            <person name="Rock S.M."/>
            <person name="Belter E."/>
            <person name="Du F."/>
            <person name="Kim K."/>
            <person name="Abbott R.M."/>
            <person name="Cotton M."/>
            <person name="Levy A."/>
            <person name="Marchetto P."/>
            <person name="Ochoa K."/>
            <person name="Jackson S.M."/>
            <person name="Gillam B."/>
            <person name="Chen W."/>
            <person name="Yan L."/>
            <person name="Higginbotham J."/>
            <person name="Cardenas M."/>
            <person name="Waligorski J."/>
            <person name="Applebaum E."/>
            <person name="Phelps L."/>
            <person name="Falcone J."/>
            <person name="Kanchi K."/>
            <person name="Thane T."/>
            <person name="Scimone A."/>
            <person name="Thane N."/>
            <person name="Henke J."/>
            <person name="Wang T."/>
            <person name="Ruppert J."/>
            <person name="Shah N."/>
            <person name="Rotter K."/>
            <person name="Hodges J."/>
            <person name="Ingenthron E."/>
            <person name="Cordes M."/>
            <person name="Kohlberg S."/>
            <person name="Sgro J."/>
            <person name="Delgado B."/>
            <person name="Mead K."/>
            <person name="Chinwalla A."/>
            <person name="Leonard S."/>
            <person name="Crouse K."/>
            <person name="Collura K."/>
            <person name="Kudrna D."/>
            <person name="Currie J."/>
            <person name="He R."/>
            <person name="Angelova A."/>
            <person name="Rajasekar S."/>
            <person name="Mueller T."/>
            <person name="Lomeli R."/>
            <person name="Scara G."/>
            <person name="Ko A."/>
            <person name="Delaney K."/>
            <person name="Wissotski M."/>
            <person name="Lopez G."/>
            <person name="Campos D."/>
            <person name="Braidotti M."/>
            <person name="Ashley E."/>
            <person name="Golser W."/>
            <person name="Kim H."/>
            <person name="Lee S."/>
            <person name="Lin J."/>
            <person name="Dujmic Z."/>
            <person name="Kim W."/>
            <person name="Talag J."/>
            <person name="Zuccolo A."/>
            <person name="Fan C."/>
            <person name="Sebastian A."/>
            <person name="Kramer M."/>
            <person name="Spiegel L."/>
            <person name="Nascimento L."/>
            <person name="Zutavern T."/>
            <person name="Miller B."/>
            <person name="Ambroise C."/>
            <person name="Muller S."/>
            <person name="Spooner W."/>
            <person name="Narechania A."/>
            <person name="Ren L."/>
            <person name="Wei S."/>
            <person name="Kumari S."/>
            <person name="Faga B."/>
            <person name="Levy M.J."/>
            <person name="McMahan L."/>
            <person name="Van Buren P."/>
            <person name="Vaughn M.W."/>
            <person name="Ying K."/>
            <person name="Yeh C.-T."/>
            <person name="Emrich S.J."/>
            <person name="Jia Y."/>
            <person name="Kalyanaraman A."/>
            <person name="Hsia A.-P."/>
            <person name="Barbazuk W.B."/>
            <person name="Baucom R.S."/>
            <person name="Brutnell T.P."/>
            <person name="Carpita N.C."/>
            <person name="Chaparro C."/>
            <person name="Chia J.-M."/>
            <person name="Deragon J.-M."/>
            <person name="Estill J.C."/>
            <person name="Fu Y."/>
            <person name="Jeddeloh J.A."/>
            <person name="Han Y."/>
            <person name="Lee H."/>
            <person name="Li P."/>
            <person name="Lisch D.R."/>
            <person name="Liu S."/>
            <person name="Liu Z."/>
            <person name="Nagel D.H."/>
            <person name="McCann M.C."/>
            <person name="SanMiguel P."/>
            <person name="Myers A.M."/>
            <person name="Nettleton D."/>
            <person name="Nguyen J."/>
            <person name="Penning B.W."/>
            <person name="Ponnala L."/>
            <person name="Schneider K.L."/>
            <person name="Schwartz D.C."/>
            <person name="Sharma A."/>
            <person name="Soderlund C."/>
            <person name="Springer N.M."/>
            <person name="Sun Q."/>
            <person name="Wang H."/>
            <person name="Waterman M."/>
            <person name="Westerman R."/>
            <person name="Wolfgruber T.K."/>
            <person name="Yang L."/>
            <person name="Yu Y."/>
            <person name="Zhang L."/>
            <person name="Zhou S."/>
            <person name="Zhu Q."/>
            <person name="Bennetzen J.L."/>
            <person name="Dawe R.K."/>
            <person name="Jiang J."/>
            <person name="Jiang N."/>
            <person name="Presting G.G."/>
            <person name="Wessler S.R."/>
            <person name="Aluru S."/>
            <person name="Martienssen R.A."/>
            <person name="Clifton S.W."/>
            <person name="McCombie W.R."/>
            <person name="Wing R.A."/>
            <person name="Wilson R.K."/>
        </authorList>
    </citation>
    <scope>NUCLEOTIDE SEQUENCE [LARGE SCALE GENOMIC DNA]</scope>
    <source>
        <strain evidence="4">cv. B73</strain>
    </source>
</reference>
<dbReference type="AlphaFoldDB" id="A0A804QWX1"/>
<reference evidence="3" key="2">
    <citation type="submission" date="2019-07" db="EMBL/GenBank/DDBJ databases">
        <authorList>
            <person name="Seetharam A."/>
            <person name="Woodhouse M."/>
            <person name="Cannon E."/>
        </authorList>
    </citation>
    <scope>NUCLEOTIDE SEQUENCE [LARGE SCALE GENOMIC DNA]</scope>
    <source>
        <strain evidence="3">cv. B73</strain>
    </source>
</reference>
<accession>A0A804QWX1</accession>
<dbReference type="InParanoid" id="A0A804QWX1"/>
<evidence type="ECO:0000313" key="3">
    <source>
        <dbReference type="EnsemblPlants" id="Zm00001eb364800_P001"/>
    </source>
</evidence>
<evidence type="ECO:0000256" key="1">
    <source>
        <dbReference type="ARBA" id="ARBA00005606"/>
    </source>
</evidence>
<evidence type="ECO:0000256" key="2">
    <source>
        <dbReference type="ARBA" id="ARBA00023266"/>
    </source>
</evidence>
<dbReference type="Gramene" id="Zm00001eb364800_T001">
    <property type="protein sequence ID" value="Zm00001eb364800_P001"/>
    <property type="gene ID" value="Zm00001eb364800"/>
</dbReference>